<accession>A0A399EEF5</accession>
<name>A0A399EEF5_9DEIN</name>
<dbReference type="OrthoDB" id="32833at2"/>
<keyword evidence="3" id="KW-1185">Reference proteome</keyword>
<reference evidence="2 3" key="1">
    <citation type="submission" date="2018-08" db="EMBL/GenBank/DDBJ databases">
        <title>Meiothermus luteus KCTC 52599 genome sequencing project.</title>
        <authorList>
            <person name="Da Costa M.S."/>
            <person name="Albuquerque L."/>
            <person name="Raposo P."/>
            <person name="Froufe H.J.C."/>
            <person name="Barroso C.S."/>
            <person name="Egas C."/>
        </authorList>
    </citation>
    <scope>NUCLEOTIDE SEQUENCE [LARGE SCALE GENOMIC DNA]</scope>
    <source>
        <strain evidence="2 3">KCTC 52599</strain>
    </source>
</reference>
<gene>
    <name evidence="2" type="ORF">Mlute_02821</name>
</gene>
<proteinExistence type="predicted"/>
<dbReference type="RefSeq" id="WP_119361286.1">
    <property type="nucleotide sequence ID" value="NZ_QWKZ01000169.1"/>
</dbReference>
<evidence type="ECO:0000313" key="2">
    <source>
        <dbReference type="EMBL" id="RIH81370.1"/>
    </source>
</evidence>
<evidence type="ECO:0000313" key="3">
    <source>
        <dbReference type="Proteomes" id="UP000265800"/>
    </source>
</evidence>
<dbReference type="AlphaFoldDB" id="A0A399EEF5"/>
<protein>
    <submittedName>
        <fullName evidence="2">Uncharacterized protein</fullName>
    </submittedName>
</protein>
<dbReference type="EMBL" id="QWKZ01000169">
    <property type="protein sequence ID" value="RIH81370.1"/>
    <property type="molecule type" value="Genomic_DNA"/>
</dbReference>
<comment type="caution">
    <text evidence="2">The sequence shown here is derived from an EMBL/GenBank/DDBJ whole genome shotgun (WGS) entry which is preliminary data.</text>
</comment>
<organism evidence="2 3">
    <name type="scientific">Meiothermus luteus</name>
    <dbReference type="NCBI Taxonomy" id="2026184"/>
    <lineage>
        <taxon>Bacteria</taxon>
        <taxon>Thermotogati</taxon>
        <taxon>Deinococcota</taxon>
        <taxon>Deinococci</taxon>
        <taxon>Thermales</taxon>
        <taxon>Thermaceae</taxon>
        <taxon>Meiothermus</taxon>
    </lineage>
</organism>
<evidence type="ECO:0000256" key="1">
    <source>
        <dbReference type="SAM" id="MobiDB-lite"/>
    </source>
</evidence>
<sequence length="351" mass="41599">MPSTKVTKDLPIQLADVGSREAQGLDFTREALWKRMDGGMGRKAVQTPVFLANPRQMDYLYPPERLRFLHPEQVRRWAQEVRERREREGDEGEPLQGLEPERQEEYREVVEEEYREVVAVGLYVSRLDDAQKRELLHRAEGDPEEEALRRHAGPAIFLCPERILSWAGREGVSPNLVLDKVYYHELGHALMDTGTTPYQELWCRIVEESLANWIAFRRFSGKEARLVQRLIAGQPPEYQGYLAVEEVPWGFGGEDWERLWEEWRWHWYRALRELPSHWRLHWEEWLFHLRHLARRGFPFPYLLFGVHPEGEPVARLNLKLWKEAKEGGFSQTEQVRLWALFARTLLLRTVD</sequence>
<feature type="region of interest" description="Disordered" evidence="1">
    <location>
        <begin position="83"/>
        <end position="104"/>
    </location>
</feature>
<dbReference type="Proteomes" id="UP000265800">
    <property type="component" value="Unassembled WGS sequence"/>
</dbReference>